<keyword evidence="7" id="KW-1185">Reference proteome</keyword>
<evidence type="ECO:0008006" key="8">
    <source>
        <dbReference type="Google" id="ProtNLM"/>
    </source>
</evidence>
<dbReference type="Proteomes" id="UP000236319">
    <property type="component" value="Unassembled WGS sequence"/>
</dbReference>
<reference evidence="6 7" key="1">
    <citation type="journal article" date="2017" name="BMC Genomics">
        <title>Whole-genome assembly of Babesia ovata and comparative genomics between closely related pathogens.</title>
        <authorList>
            <person name="Yamagishi J."/>
            <person name="Asada M."/>
            <person name="Hakimi H."/>
            <person name="Tanaka T.Q."/>
            <person name="Sugimoto C."/>
            <person name="Kawazu S."/>
        </authorList>
    </citation>
    <scope>NUCLEOTIDE SEQUENCE [LARGE SCALE GENOMIC DNA]</scope>
    <source>
        <strain evidence="6 7">Miyake</strain>
    </source>
</reference>
<comment type="caution">
    <text evidence="6">The sequence shown here is derived from an EMBL/GenBank/DDBJ whole genome shotgun (WGS) entry which is preliminary data.</text>
</comment>
<evidence type="ECO:0000256" key="5">
    <source>
        <dbReference type="SAM" id="MobiDB-lite"/>
    </source>
</evidence>
<dbReference type="Gene3D" id="1.20.5.1230">
    <property type="entry name" value="Apolipoprotein A-I"/>
    <property type="match status" value="1"/>
</dbReference>
<dbReference type="InterPro" id="IPR047149">
    <property type="entry name" value="KIF11-like"/>
</dbReference>
<keyword evidence="3" id="KW-0505">Motor protein</keyword>
<dbReference type="AlphaFoldDB" id="A0A2H6KJJ6"/>
<comment type="subcellular location">
    <subcellularLocation>
        <location evidence="1">Cytoplasm</location>
        <location evidence="1">Cytoskeleton</location>
    </subcellularLocation>
</comment>
<evidence type="ECO:0000256" key="4">
    <source>
        <dbReference type="ARBA" id="ARBA00023212"/>
    </source>
</evidence>
<dbReference type="RefSeq" id="XP_028869393.1">
    <property type="nucleotide sequence ID" value="XM_029013560.1"/>
</dbReference>
<accession>A0A2H6KJJ6</accession>
<evidence type="ECO:0000256" key="1">
    <source>
        <dbReference type="ARBA" id="ARBA00004245"/>
    </source>
</evidence>
<dbReference type="OrthoDB" id="367191at2759"/>
<feature type="compositionally biased region" description="Basic and acidic residues" evidence="5">
    <location>
        <begin position="196"/>
        <end position="209"/>
    </location>
</feature>
<dbReference type="GO" id="GO:0072686">
    <property type="term" value="C:mitotic spindle"/>
    <property type="evidence" value="ECO:0007669"/>
    <property type="project" value="TreeGrafter"/>
</dbReference>
<dbReference type="PANTHER" id="PTHR47970:SF12">
    <property type="entry name" value="KINESIN FAMILY MEMBER 11"/>
    <property type="match status" value="1"/>
</dbReference>
<dbReference type="GO" id="GO:0090307">
    <property type="term" value="P:mitotic spindle assembly"/>
    <property type="evidence" value="ECO:0007669"/>
    <property type="project" value="TreeGrafter"/>
</dbReference>
<protein>
    <recommendedName>
        <fullName evidence="8">Extracellular matrix-binding ebh</fullName>
    </recommendedName>
</protein>
<proteinExistence type="predicted"/>
<gene>
    <name evidence="6" type="ORF">BOVATA_046430</name>
</gene>
<dbReference type="EMBL" id="BDSA01000017">
    <property type="protein sequence ID" value="GBE63150.1"/>
    <property type="molecule type" value="Genomic_DNA"/>
</dbReference>
<evidence type="ECO:0000256" key="2">
    <source>
        <dbReference type="ARBA" id="ARBA00022490"/>
    </source>
</evidence>
<keyword evidence="4" id="KW-0206">Cytoskeleton</keyword>
<dbReference type="GO" id="GO:0051231">
    <property type="term" value="P:spindle elongation"/>
    <property type="evidence" value="ECO:0007669"/>
    <property type="project" value="TreeGrafter"/>
</dbReference>
<dbReference type="VEuPathDB" id="PiroplasmaDB:BOVATA_046430"/>
<dbReference type="GO" id="GO:0008574">
    <property type="term" value="F:plus-end-directed microtubule motor activity"/>
    <property type="evidence" value="ECO:0007669"/>
    <property type="project" value="TreeGrafter"/>
</dbReference>
<dbReference type="GeneID" id="39876920"/>
<keyword evidence="2" id="KW-0963">Cytoplasm</keyword>
<sequence>MGMALKKLIEDAIESATRSLKSKEDELKCADKGSDGLYGNYCNTLQKKIEDEKDGSQKSRHQSDLKKHYSDVHSSEDKRRGALDDIDARRISLGTLAGQLMGFIGSGQEVKDALLKGLHSNVSQLEKLLNASCGGEGCCKNKLPGIEKLKETKSSDENNVERQFNGLQPKLSEIEKEIAENISKLNTTIQRFESEKTAKKDAFSEKDSKSLNSHQSSMKSLETLNGLCGYAKQLETVSANNPRDLLTNLCSGLETFLGFNPSSKGYDGTGIVYSDLDRLCDGMMAFLHGVLESVKDDDNVTTYNEYIDEEHKIDKVLSTLQSKIGSGRGGLSKSVTKVKEWLGKYNEEVGNKTGAVTEGLSSLIGKLRSDISSGAGGNEYYKEVEKQENSGLGTQLMGWTSTVQKIKFELNDIETRNIKTLDPTLSAQLTHKVDPITKVVEHLERVAGNSDFADKVTAVDDQFTQQEKHVRGQIDKKCSGLQAQLSTQFHNINRNIVAIAEKRTEHLDPLLKLVSDLKQTVTAAGGAADQLVSDYESQIVNGLNNINEKKLLGTKDITTQLQDVVGRITPQLTNLSQHLGTLRNSHIEVQQTVGSGLQEIIRELNQQIGALKGQLNEKFNKYVKAYVTQVQGEVKRIKKEMTMVNPNGSNSELHQQATSVQQNIRDLDGELDKGANAIGTAINLAANGINNALGSLDGKVRSGLWSVREGLRTQLQQYVKGYVTAVNEQVEVVKGPGKEANTGIEGIKKRMKEYADAIFTNMGTTESGMMDEWIVKILTNNGLVIKKLEDYVNFNKDRSKATKNHFKGSINGANDLHDNIKPAIMNALKDQVYATVKGTYDVQPTGDVAGDLRKLQNFLEAYAQRLDTKLKTPGTESYISKIVEDILKTIQTAVVEVVTNPKPRICWL</sequence>
<evidence type="ECO:0000256" key="3">
    <source>
        <dbReference type="ARBA" id="ARBA00023175"/>
    </source>
</evidence>
<dbReference type="PANTHER" id="PTHR47970">
    <property type="entry name" value="KINESIN-LIKE PROTEIN KIF11"/>
    <property type="match status" value="1"/>
</dbReference>
<evidence type="ECO:0000313" key="7">
    <source>
        <dbReference type="Proteomes" id="UP000236319"/>
    </source>
</evidence>
<feature type="region of interest" description="Disordered" evidence="5">
    <location>
        <begin position="196"/>
        <end position="216"/>
    </location>
</feature>
<name>A0A2H6KJJ6_9APIC</name>
<dbReference type="GO" id="GO:0005876">
    <property type="term" value="C:spindle microtubule"/>
    <property type="evidence" value="ECO:0007669"/>
    <property type="project" value="TreeGrafter"/>
</dbReference>
<evidence type="ECO:0000313" key="6">
    <source>
        <dbReference type="EMBL" id="GBE63150.1"/>
    </source>
</evidence>
<feature type="region of interest" description="Disordered" evidence="5">
    <location>
        <begin position="51"/>
        <end position="81"/>
    </location>
</feature>
<organism evidence="6 7">
    <name type="scientific">Babesia ovata</name>
    <dbReference type="NCBI Taxonomy" id="189622"/>
    <lineage>
        <taxon>Eukaryota</taxon>
        <taxon>Sar</taxon>
        <taxon>Alveolata</taxon>
        <taxon>Apicomplexa</taxon>
        <taxon>Aconoidasida</taxon>
        <taxon>Piroplasmida</taxon>
        <taxon>Babesiidae</taxon>
        <taxon>Babesia</taxon>
    </lineage>
</organism>
<dbReference type="SUPFAM" id="SSF58113">
    <property type="entry name" value="Apolipoprotein A-I"/>
    <property type="match status" value="1"/>
</dbReference>